<sequence length="201" mass="20519">MWGIIGGIAAVLLVGSVASVALSAGGGSHGGSDGPKYKVTVPQALVGGEYKLAKDISQQADAQVPHDGAGAHDIKTVGGQYTSGTKVLVMLGLYGSIDDPDVAVEHTIRGMKNSGSTEVAVAEKEFTPKGGGGPVTCGVDVRRTSGQKITMPFCVWADSSTSVNVVETDAADLAKDPHSVDLQEFADKAATVRTEVKKPLG</sequence>
<dbReference type="PATRIC" id="fig|1240678.4.peg.607"/>
<comment type="caution">
    <text evidence="1">The sequence shown here is derived from an EMBL/GenBank/DDBJ whole genome shotgun (WGS) entry which is preliminary data.</text>
</comment>
<evidence type="ECO:0000313" key="2">
    <source>
        <dbReference type="Proteomes" id="UP000032458"/>
    </source>
</evidence>
<accession>A0A0D7CT96</accession>
<name>A0A0D7CT96_9ACTN</name>
<dbReference type="Proteomes" id="UP000032458">
    <property type="component" value="Unassembled WGS sequence"/>
</dbReference>
<reference evidence="1 2" key="1">
    <citation type="submission" date="2014-09" db="EMBL/GenBank/DDBJ databases">
        <title>Draft genome sequence of Streptomyces natalensis ATCC 27448, producer of the antifungal pimaricin.</title>
        <authorList>
            <person name="Mendes M.V."/>
            <person name="Beites T."/>
            <person name="Pires S."/>
            <person name="Santos C.L."/>
            <person name="Moradas-Ferreira P."/>
        </authorList>
    </citation>
    <scope>NUCLEOTIDE SEQUENCE [LARGE SCALE GENOMIC DNA]</scope>
    <source>
        <strain evidence="1 2">ATCC 27448</strain>
    </source>
</reference>
<evidence type="ECO:0000313" key="1">
    <source>
        <dbReference type="EMBL" id="KIZ19479.1"/>
    </source>
</evidence>
<dbReference type="AlphaFoldDB" id="A0A0D7CT96"/>
<proteinExistence type="predicted"/>
<keyword evidence="2" id="KW-1185">Reference proteome</keyword>
<gene>
    <name evidence="1" type="ORF">SNA_02875</name>
</gene>
<dbReference type="RefSeq" id="WP_030066362.1">
    <property type="nucleotide sequence ID" value="NZ_JRKI01000003.1"/>
</dbReference>
<organism evidence="1 2">
    <name type="scientific">Streptomyces natalensis ATCC 27448</name>
    <dbReference type="NCBI Taxonomy" id="1240678"/>
    <lineage>
        <taxon>Bacteria</taxon>
        <taxon>Bacillati</taxon>
        <taxon>Actinomycetota</taxon>
        <taxon>Actinomycetes</taxon>
        <taxon>Kitasatosporales</taxon>
        <taxon>Streptomycetaceae</taxon>
        <taxon>Streptomyces</taxon>
    </lineage>
</organism>
<protein>
    <recommendedName>
        <fullName evidence="3">Lipoprotein</fullName>
    </recommendedName>
</protein>
<dbReference type="EMBL" id="JRKI01000003">
    <property type="protein sequence ID" value="KIZ19479.1"/>
    <property type="molecule type" value="Genomic_DNA"/>
</dbReference>
<evidence type="ECO:0008006" key="3">
    <source>
        <dbReference type="Google" id="ProtNLM"/>
    </source>
</evidence>